<dbReference type="AlphaFoldDB" id="Q48EA8"/>
<dbReference type="Proteomes" id="UP000000551">
    <property type="component" value="Chromosome"/>
</dbReference>
<proteinExistence type="predicted"/>
<dbReference type="KEGG" id="psp:PSPPH_4158"/>
<gene>
    <name evidence="1" type="ordered locus">PSPPH_4158</name>
</gene>
<protein>
    <submittedName>
        <fullName evidence="1">Uncharacterized protein</fullName>
    </submittedName>
</protein>
<dbReference type="HOGENOM" id="CLU_2827816_0_0_6"/>
<dbReference type="eggNOG" id="ENOG5033A47">
    <property type="taxonomic scope" value="Bacteria"/>
</dbReference>
<evidence type="ECO:0000313" key="2">
    <source>
        <dbReference type="Proteomes" id="UP000000551"/>
    </source>
</evidence>
<organism evidence="1 2">
    <name type="scientific">Pseudomonas savastanoi pv. phaseolicola (strain 1448A / Race 6)</name>
    <name type="common">Pseudomonas syringae pv. phaseolicola (strain 1448A / Race 6)</name>
    <dbReference type="NCBI Taxonomy" id="264730"/>
    <lineage>
        <taxon>Bacteria</taxon>
        <taxon>Pseudomonadati</taxon>
        <taxon>Pseudomonadota</taxon>
        <taxon>Gammaproteobacteria</taxon>
        <taxon>Pseudomonadales</taxon>
        <taxon>Pseudomonadaceae</taxon>
        <taxon>Pseudomonas</taxon>
    </lineage>
</organism>
<reference evidence="1 2" key="1">
    <citation type="journal article" date="2005" name="J. Bacteriol.">
        <title>Whole-genome sequence analysis of Pseudomonas syringae pv. phaseolicola 1448A reveals divergence among pathovars in genes involved in virulence and transposition.</title>
        <authorList>
            <person name="Joardar V."/>
            <person name="Lindeberg M."/>
            <person name="Jackson R.W."/>
            <person name="Selengut J."/>
            <person name="Dodson R."/>
            <person name="Brinkac L.M."/>
            <person name="Daugherty S.C."/>
            <person name="Deboy R."/>
            <person name="Durkin A.S."/>
            <person name="Giglio M.G."/>
            <person name="Madupu R."/>
            <person name="Nelson W.C."/>
            <person name="Rosovitz M.J."/>
            <person name="Sullivan S."/>
            <person name="Crabtree J."/>
            <person name="Creasy T."/>
            <person name="Davidsen T."/>
            <person name="Haft D.H."/>
            <person name="Zafar N."/>
            <person name="Zhou L."/>
            <person name="Halpin R."/>
            <person name="Holley T."/>
            <person name="Khouri H."/>
            <person name="Feldblyum T."/>
            <person name="White O."/>
            <person name="Fraser C.M."/>
            <person name="Chatterjee A.K."/>
            <person name="Cartinhour S."/>
            <person name="Schneider D.J."/>
            <person name="Mansfield J."/>
            <person name="Collmer A."/>
            <person name="Buell C.R."/>
        </authorList>
    </citation>
    <scope>NUCLEOTIDE SEQUENCE [LARGE SCALE GENOMIC DNA]</scope>
    <source>
        <strain evidence="2">1448A / Race 6</strain>
    </source>
</reference>
<accession>Q48EA8</accession>
<evidence type="ECO:0000313" key="1">
    <source>
        <dbReference type="EMBL" id="AAZ36002.1"/>
    </source>
</evidence>
<dbReference type="EMBL" id="CP000058">
    <property type="protein sequence ID" value="AAZ36002.1"/>
    <property type="molecule type" value="Genomic_DNA"/>
</dbReference>
<name>Q48EA8_PSE14</name>
<sequence>MSTPSEESAEYLCAVLLRTMQDQRLPPALREAALRHSSKTYAELLSFISEHGEYETVRNFVFGHNM</sequence>